<evidence type="ECO:0000313" key="2">
    <source>
        <dbReference type="Proteomes" id="UP000430692"/>
    </source>
</evidence>
<keyword evidence="2" id="KW-1185">Reference proteome</keyword>
<protein>
    <submittedName>
        <fullName evidence="1">Uncharacterized protein</fullName>
    </submittedName>
</protein>
<dbReference type="AlphaFoldDB" id="A0A6I4VQW8"/>
<proteinExistence type="predicted"/>
<organism evidence="1 2">
    <name type="scientific">Shimazuella alba</name>
    <dbReference type="NCBI Taxonomy" id="2690964"/>
    <lineage>
        <taxon>Bacteria</taxon>
        <taxon>Bacillati</taxon>
        <taxon>Bacillota</taxon>
        <taxon>Bacilli</taxon>
        <taxon>Bacillales</taxon>
        <taxon>Thermoactinomycetaceae</taxon>
        <taxon>Shimazuella</taxon>
    </lineage>
</organism>
<dbReference type="Proteomes" id="UP000430692">
    <property type="component" value="Unassembled WGS sequence"/>
</dbReference>
<evidence type="ECO:0000313" key="1">
    <source>
        <dbReference type="EMBL" id="MXQ53483.1"/>
    </source>
</evidence>
<comment type="caution">
    <text evidence="1">The sequence shown here is derived from an EMBL/GenBank/DDBJ whole genome shotgun (WGS) entry which is preliminary data.</text>
</comment>
<accession>A0A6I4VQW8</accession>
<sequence>MNTIRNRYWEILIKEPFKMVMKRPDDNRPKYWLEANSEVYLLIVSSSEVLAHKVEYIGSENVVGNPLGSFDWSAMKDNKEYSLGKIAKVKKLSKK</sequence>
<reference evidence="1 2" key="1">
    <citation type="submission" date="2019-12" db="EMBL/GenBank/DDBJ databases">
        <title>Whole-genome analyses of novel actinobacteria.</title>
        <authorList>
            <person name="Sahin N."/>
            <person name="Saygin H."/>
        </authorList>
    </citation>
    <scope>NUCLEOTIDE SEQUENCE [LARGE SCALE GENOMIC DNA]</scope>
    <source>
        <strain evidence="1 2">KC615</strain>
    </source>
</reference>
<gene>
    <name evidence="1" type="ORF">GSM42_07025</name>
</gene>
<dbReference type="RefSeq" id="WP_160800846.1">
    <property type="nucleotide sequence ID" value="NZ_WUUL01000004.1"/>
</dbReference>
<name>A0A6I4VQW8_9BACL</name>
<dbReference type="EMBL" id="WUUL01000004">
    <property type="protein sequence ID" value="MXQ53483.1"/>
    <property type="molecule type" value="Genomic_DNA"/>
</dbReference>